<feature type="region of interest" description="Disordered" evidence="1">
    <location>
        <begin position="550"/>
        <end position="605"/>
    </location>
</feature>
<name>A0A315VPI7_GAMAF</name>
<dbReference type="Proteomes" id="UP000250572">
    <property type="component" value="Unassembled WGS sequence"/>
</dbReference>
<keyword evidence="4" id="KW-1185">Reference proteome</keyword>
<comment type="caution">
    <text evidence="3">The sequence shown here is derived from an EMBL/GenBank/DDBJ whole genome shotgun (WGS) entry which is preliminary data.</text>
</comment>
<dbReference type="PANTHER" id="PTHR15128:SF0">
    <property type="entry name" value="SCL-INTERRUPTING LOCUS PROTEIN"/>
    <property type="match status" value="1"/>
</dbReference>
<accession>A0A315VPI7</accession>
<feature type="region of interest" description="Disordered" evidence="1">
    <location>
        <begin position="414"/>
        <end position="518"/>
    </location>
</feature>
<dbReference type="InterPro" id="IPR058559">
    <property type="entry name" value="PRM_STIL"/>
</dbReference>
<gene>
    <name evidence="3" type="ORF">CCH79_00009553</name>
</gene>
<sequence length="744" mass="79643">MSYPVNLQALPREILQEVFTPENMRRRRSDGSLTQLAFPKSRLALWDGSAAGEKLRLQLCSHRKPRLVLLEKALRLAQRHARHSNKPRLHCFLLGSLSVNEDEDGVTVTLDRFDPGRDQAGTAAPSALLPGDVLVPCVVVQSETPHDAVVQSEAELHHCFKMLAVEPMALQQLVSSRQTLDLSQLLKVKVHVVCRQQADAATFSLSWSAVCPAVPLDVQPVRAVPIIPTALLRALTSVGRPAPPAGRQRGFLTMDQSRKLVLLLESDPKASSLPLVGLWLSGVTHAYNPQVWAWSLRFMFSSALQDRVLSELGCFLLVMFGSTHRTPQFFQCRDCRPGPGAQLDFQLLTASQAATLYQVTTGSGSWACRVEVLGDNMSGQQVAPVDGGALRCELGPEDNSRQGEAFRAAHGAFRATPPAAGPSVSDQDSGVEDEDFSPRPSPSPHPPAAQARRVQPSVPELSLLIDGSFSSNHSGGQHSGPAHRLPPANRKPASPTAPSSAAQPPPLPHLHSTPNSNLQQPCTCCSAHNCTSIFPSPALLPAAVAPHIQQSAPLPPSSSPKASSPLASSQHYTPKHPSTPPLPSSSSHQQTPPLPPFCSYKQTPPLPPPSPLPPCSHLLKLVEVKCSVVMATGCNAAESDQNMPCQIPDVPVQMLLEAQGKLQTSGPQVQTPTPRNTASVAVETGASLFWGQSPDWPLLQEEPEPKPDPRTPPSSSSSASASSHDLSLHKPEEGASCSPSDPHR</sequence>
<dbReference type="AlphaFoldDB" id="A0A315VPI7"/>
<proteinExistence type="predicted"/>
<feature type="compositionally biased region" description="Low complexity" evidence="1">
    <location>
        <begin position="713"/>
        <end position="723"/>
    </location>
</feature>
<dbReference type="GO" id="GO:0007224">
    <property type="term" value="P:smoothened signaling pathway"/>
    <property type="evidence" value="ECO:0007669"/>
    <property type="project" value="TreeGrafter"/>
</dbReference>
<dbReference type="STRING" id="33528.ENSGAFP00000017285"/>
<dbReference type="InterPro" id="IPR026123">
    <property type="entry name" value="STIL"/>
</dbReference>
<protein>
    <recommendedName>
        <fullName evidence="2">STIL N-terminal domain-containing protein</fullName>
    </recommendedName>
</protein>
<evidence type="ECO:0000313" key="3">
    <source>
        <dbReference type="EMBL" id="PWA21166.1"/>
    </source>
</evidence>
<evidence type="ECO:0000259" key="2">
    <source>
        <dbReference type="Pfam" id="PF15253"/>
    </source>
</evidence>
<feature type="compositionally biased region" description="Low complexity" evidence="1">
    <location>
        <begin position="559"/>
        <end position="569"/>
    </location>
</feature>
<dbReference type="GO" id="GO:0031023">
    <property type="term" value="P:microtubule organizing center organization"/>
    <property type="evidence" value="ECO:0007669"/>
    <property type="project" value="TreeGrafter"/>
</dbReference>
<feature type="region of interest" description="Disordered" evidence="1">
    <location>
        <begin position="691"/>
        <end position="744"/>
    </location>
</feature>
<dbReference type="Pfam" id="PF26399">
    <property type="entry name" value="PRM_STIL"/>
    <property type="match status" value="1"/>
</dbReference>
<feature type="compositionally biased region" description="Low complexity" evidence="1">
    <location>
        <begin position="492"/>
        <end position="502"/>
    </location>
</feature>
<evidence type="ECO:0000256" key="1">
    <source>
        <dbReference type="SAM" id="MobiDB-lite"/>
    </source>
</evidence>
<evidence type="ECO:0000313" key="4">
    <source>
        <dbReference type="Proteomes" id="UP000250572"/>
    </source>
</evidence>
<dbReference type="PANTHER" id="PTHR15128">
    <property type="entry name" value="TAL1 SCL INTERRUPTING LOCUS"/>
    <property type="match status" value="1"/>
</dbReference>
<feature type="domain" description="STIL N-terminal" evidence="2">
    <location>
        <begin position="45"/>
        <end position="375"/>
    </location>
</feature>
<dbReference type="GO" id="GO:0005815">
    <property type="term" value="C:microtubule organizing center"/>
    <property type="evidence" value="ECO:0007669"/>
    <property type="project" value="TreeGrafter"/>
</dbReference>
<organism evidence="3 4">
    <name type="scientific">Gambusia affinis</name>
    <name type="common">Western mosquitofish</name>
    <name type="synonym">Heterandria affinis</name>
    <dbReference type="NCBI Taxonomy" id="33528"/>
    <lineage>
        <taxon>Eukaryota</taxon>
        <taxon>Metazoa</taxon>
        <taxon>Chordata</taxon>
        <taxon>Craniata</taxon>
        <taxon>Vertebrata</taxon>
        <taxon>Euteleostomi</taxon>
        <taxon>Actinopterygii</taxon>
        <taxon>Neopterygii</taxon>
        <taxon>Teleostei</taxon>
        <taxon>Neoteleostei</taxon>
        <taxon>Acanthomorphata</taxon>
        <taxon>Ovalentaria</taxon>
        <taxon>Atherinomorphae</taxon>
        <taxon>Cyprinodontiformes</taxon>
        <taxon>Poeciliidae</taxon>
        <taxon>Poeciliinae</taxon>
        <taxon>Gambusia</taxon>
    </lineage>
</organism>
<dbReference type="Pfam" id="PF15253">
    <property type="entry name" value="STIL_N"/>
    <property type="match status" value="1"/>
</dbReference>
<dbReference type="GO" id="GO:0071539">
    <property type="term" value="P:protein localization to centrosome"/>
    <property type="evidence" value="ECO:0007669"/>
    <property type="project" value="TreeGrafter"/>
</dbReference>
<dbReference type="GO" id="GO:0007052">
    <property type="term" value="P:mitotic spindle organization"/>
    <property type="evidence" value="ECO:0007669"/>
    <property type="project" value="TreeGrafter"/>
</dbReference>
<dbReference type="InterPro" id="IPR057731">
    <property type="entry name" value="STIL_N"/>
</dbReference>
<reference evidence="3 4" key="1">
    <citation type="journal article" date="2018" name="G3 (Bethesda)">
        <title>A High-Quality Reference Genome for the Invasive Mosquitofish Gambusia affinis Using a Chicago Library.</title>
        <authorList>
            <person name="Hoffberg S.L."/>
            <person name="Troendle N.J."/>
            <person name="Glenn T.C."/>
            <person name="Mahmud O."/>
            <person name="Louha S."/>
            <person name="Chalopin D."/>
            <person name="Bennetzen J.L."/>
            <person name="Mauricio R."/>
        </authorList>
    </citation>
    <scope>NUCLEOTIDE SEQUENCE [LARGE SCALE GENOMIC DNA]</scope>
    <source>
        <strain evidence="3">NE01/NJP1002.9</strain>
        <tissue evidence="3">Muscle</tissue>
    </source>
</reference>
<dbReference type="EMBL" id="NHOQ01001911">
    <property type="protein sequence ID" value="PWA21166.1"/>
    <property type="molecule type" value="Genomic_DNA"/>
</dbReference>